<accession>A0AA35U323</accession>
<dbReference type="AlphaFoldDB" id="A0AA35U323"/>
<feature type="non-terminal residue" evidence="2">
    <location>
        <position position="109"/>
    </location>
</feature>
<evidence type="ECO:0000313" key="2">
    <source>
        <dbReference type="EMBL" id="CAI8058504.1"/>
    </source>
</evidence>
<dbReference type="Proteomes" id="UP001174909">
    <property type="component" value="Unassembled WGS sequence"/>
</dbReference>
<keyword evidence="3" id="KW-1185">Reference proteome</keyword>
<evidence type="ECO:0000313" key="3">
    <source>
        <dbReference type="Proteomes" id="UP001174909"/>
    </source>
</evidence>
<gene>
    <name evidence="2" type="ORF">GBAR_LOCUS31813</name>
</gene>
<proteinExistence type="predicted"/>
<organism evidence="2 3">
    <name type="scientific">Geodia barretti</name>
    <name type="common">Barrett's horny sponge</name>
    <dbReference type="NCBI Taxonomy" id="519541"/>
    <lineage>
        <taxon>Eukaryota</taxon>
        <taxon>Metazoa</taxon>
        <taxon>Porifera</taxon>
        <taxon>Demospongiae</taxon>
        <taxon>Heteroscleromorpha</taxon>
        <taxon>Tetractinellida</taxon>
        <taxon>Astrophorina</taxon>
        <taxon>Geodiidae</taxon>
        <taxon>Geodia</taxon>
    </lineage>
</organism>
<sequence>MAGVCCMHSRLIHRAALGGVLYRRWLSSGKDSLSTASNERVPTTTHVTVNDTVCHTPKEANTGPEAAEEAAGQTLLPPRLACQVLDREREDAASAKRWSALCVQEKERR</sequence>
<reference evidence="2" key="1">
    <citation type="submission" date="2023-03" db="EMBL/GenBank/DDBJ databases">
        <authorList>
            <person name="Steffen K."/>
            <person name="Cardenas P."/>
        </authorList>
    </citation>
    <scope>NUCLEOTIDE SEQUENCE</scope>
</reference>
<name>A0AA35U323_GEOBA</name>
<feature type="region of interest" description="Disordered" evidence="1">
    <location>
        <begin position="54"/>
        <end position="73"/>
    </location>
</feature>
<dbReference type="EMBL" id="CASHTH010004523">
    <property type="protein sequence ID" value="CAI8058504.1"/>
    <property type="molecule type" value="Genomic_DNA"/>
</dbReference>
<protein>
    <submittedName>
        <fullName evidence="2">Uncharacterized protein</fullName>
    </submittedName>
</protein>
<evidence type="ECO:0000256" key="1">
    <source>
        <dbReference type="SAM" id="MobiDB-lite"/>
    </source>
</evidence>
<comment type="caution">
    <text evidence="2">The sequence shown here is derived from an EMBL/GenBank/DDBJ whole genome shotgun (WGS) entry which is preliminary data.</text>
</comment>